<protein>
    <submittedName>
        <fullName evidence="2">Uncharacterized protein</fullName>
    </submittedName>
</protein>
<proteinExistence type="predicted"/>
<keyword evidence="1" id="KW-0472">Membrane</keyword>
<keyword evidence="1" id="KW-0812">Transmembrane</keyword>
<organism evidence="2 3">
    <name type="scientific">Jhaorihella thermophila</name>
    <dbReference type="NCBI Taxonomy" id="488547"/>
    <lineage>
        <taxon>Bacteria</taxon>
        <taxon>Pseudomonadati</taxon>
        <taxon>Pseudomonadota</taxon>
        <taxon>Alphaproteobacteria</taxon>
        <taxon>Rhodobacterales</taxon>
        <taxon>Paracoccaceae</taxon>
        <taxon>Jhaorihella</taxon>
    </lineage>
</organism>
<feature type="transmembrane region" description="Helical" evidence="1">
    <location>
        <begin position="25"/>
        <end position="44"/>
    </location>
</feature>
<gene>
    <name evidence="2" type="ORF">SAMN05421751_10987</name>
</gene>
<dbReference type="RefSeq" id="WP_160114873.1">
    <property type="nucleotide sequence ID" value="NZ_FNVD01000009.1"/>
</dbReference>
<dbReference type="Proteomes" id="UP000236742">
    <property type="component" value="Unassembled WGS sequence"/>
</dbReference>
<dbReference type="EMBL" id="FNVD01000009">
    <property type="protein sequence ID" value="SEG04501.1"/>
    <property type="molecule type" value="Genomic_DNA"/>
</dbReference>
<name>A0A1H5WYE5_9RHOB</name>
<keyword evidence="3" id="KW-1185">Reference proteome</keyword>
<keyword evidence="1" id="KW-1133">Transmembrane helix</keyword>
<reference evidence="2 3" key="1">
    <citation type="submission" date="2016-10" db="EMBL/GenBank/DDBJ databases">
        <authorList>
            <person name="de Groot N.N."/>
        </authorList>
    </citation>
    <scope>NUCLEOTIDE SEQUENCE [LARGE SCALE GENOMIC DNA]</scope>
    <source>
        <strain evidence="2 3">DSM 23413</strain>
    </source>
</reference>
<accession>A0A1H5WYE5</accession>
<evidence type="ECO:0000256" key="1">
    <source>
        <dbReference type="SAM" id="Phobius"/>
    </source>
</evidence>
<evidence type="ECO:0000313" key="2">
    <source>
        <dbReference type="EMBL" id="SEG04501.1"/>
    </source>
</evidence>
<evidence type="ECO:0000313" key="3">
    <source>
        <dbReference type="Proteomes" id="UP000236742"/>
    </source>
</evidence>
<dbReference type="AlphaFoldDB" id="A0A1H5WYE5"/>
<sequence>MRPQARNIHHSADDNRVNAERVERVVVNETPIWLIIAFAVALLMDSPLG</sequence>